<evidence type="ECO:0000256" key="10">
    <source>
        <dbReference type="SAM" id="Coils"/>
    </source>
</evidence>
<dbReference type="GO" id="GO:0005524">
    <property type="term" value="F:ATP binding"/>
    <property type="evidence" value="ECO:0007669"/>
    <property type="project" value="UniProtKB-KW"/>
</dbReference>
<name>A0A0C2GNF8_9BILA</name>
<evidence type="ECO:0000259" key="12">
    <source>
        <dbReference type="Pfam" id="PF00133"/>
    </source>
</evidence>
<feature type="domain" description="Aminoacyl-tRNA synthetase class Ia" evidence="12">
    <location>
        <begin position="69"/>
        <end position="641"/>
    </location>
</feature>
<keyword evidence="7 9" id="KW-0030">Aminoacyl-tRNA synthetase</keyword>
<dbReference type="InterPro" id="IPR009008">
    <property type="entry name" value="Val/Leu/Ile-tRNA-synth_edit"/>
</dbReference>
<dbReference type="PRINTS" id="PR00986">
    <property type="entry name" value="TRNASYNTHVAL"/>
</dbReference>
<dbReference type="Gene3D" id="3.40.50.620">
    <property type="entry name" value="HUPs"/>
    <property type="match status" value="2"/>
</dbReference>
<reference evidence="14 15" key="1">
    <citation type="submission" date="2013-12" db="EMBL/GenBank/DDBJ databases">
        <title>Draft genome of the parsitic nematode Ancylostoma duodenale.</title>
        <authorList>
            <person name="Mitreva M."/>
        </authorList>
    </citation>
    <scope>NUCLEOTIDE SEQUENCE [LARGE SCALE GENOMIC DNA]</scope>
    <source>
        <strain evidence="14 15">Zhejiang</strain>
    </source>
</reference>
<protein>
    <recommendedName>
        <fullName evidence="2">valine--tRNA ligase</fullName>
        <ecNumber evidence="2">6.1.1.9</ecNumber>
    </recommendedName>
    <alternativeName>
        <fullName evidence="8">Valyl-tRNA synthetase</fullName>
    </alternativeName>
</protein>
<dbReference type="SUPFAM" id="SSF52374">
    <property type="entry name" value="Nucleotidylyl transferase"/>
    <property type="match status" value="1"/>
</dbReference>
<keyword evidence="11" id="KW-1133">Transmembrane helix</keyword>
<dbReference type="Pfam" id="PF00133">
    <property type="entry name" value="tRNA-synt_1"/>
    <property type="match status" value="1"/>
</dbReference>
<dbReference type="Proteomes" id="UP000054047">
    <property type="component" value="Unassembled WGS sequence"/>
</dbReference>
<keyword evidence="11" id="KW-0812">Transmembrane</keyword>
<comment type="similarity">
    <text evidence="1 9">Belongs to the class-I aminoacyl-tRNA synthetase family.</text>
</comment>
<dbReference type="GO" id="GO:0005829">
    <property type="term" value="C:cytosol"/>
    <property type="evidence" value="ECO:0007669"/>
    <property type="project" value="TreeGrafter"/>
</dbReference>
<evidence type="ECO:0000256" key="11">
    <source>
        <dbReference type="SAM" id="Phobius"/>
    </source>
</evidence>
<evidence type="ECO:0000313" key="14">
    <source>
        <dbReference type="EMBL" id="KIH62820.1"/>
    </source>
</evidence>
<dbReference type="Gene3D" id="1.10.730.10">
    <property type="entry name" value="Isoleucyl-tRNA Synthetase, Domain 1"/>
    <property type="match status" value="2"/>
</dbReference>
<keyword evidence="6 9" id="KW-0648">Protein biosynthesis</keyword>
<dbReference type="PROSITE" id="PS00178">
    <property type="entry name" value="AA_TRNA_LIGASE_I"/>
    <property type="match status" value="1"/>
</dbReference>
<evidence type="ECO:0000256" key="7">
    <source>
        <dbReference type="ARBA" id="ARBA00023146"/>
    </source>
</evidence>
<keyword evidence="5 9" id="KW-0067">ATP-binding</keyword>
<dbReference type="EMBL" id="KN729057">
    <property type="protein sequence ID" value="KIH62820.1"/>
    <property type="molecule type" value="Genomic_DNA"/>
</dbReference>
<organism evidence="14 15">
    <name type="scientific">Ancylostoma duodenale</name>
    <dbReference type="NCBI Taxonomy" id="51022"/>
    <lineage>
        <taxon>Eukaryota</taxon>
        <taxon>Metazoa</taxon>
        <taxon>Ecdysozoa</taxon>
        <taxon>Nematoda</taxon>
        <taxon>Chromadorea</taxon>
        <taxon>Rhabditida</taxon>
        <taxon>Rhabditina</taxon>
        <taxon>Rhabditomorpha</taxon>
        <taxon>Strongyloidea</taxon>
        <taxon>Ancylostomatidae</taxon>
        <taxon>Ancylostomatinae</taxon>
        <taxon>Ancylostoma</taxon>
    </lineage>
</organism>
<keyword evidence="10" id="KW-0175">Coiled coil</keyword>
<gene>
    <name evidence="14" type="ORF">ANCDUO_06892</name>
</gene>
<dbReference type="EC" id="6.1.1.9" evidence="2"/>
<feature type="transmembrane region" description="Helical" evidence="11">
    <location>
        <begin position="50"/>
        <end position="70"/>
    </location>
</feature>
<dbReference type="InterPro" id="IPR002303">
    <property type="entry name" value="Valyl-tRNA_ligase"/>
</dbReference>
<keyword evidence="15" id="KW-1185">Reference proteome</keyword>
<dbReference type="InterPro" id="IPR013155">
    <property type="entry name" value="M/V/L/I-tRNA-synth_anticd-bd"/>
</dbReference>
<keyword evidence="11" id="KW-0472">Membrane</keyword>
<evidence type="ECO:0000259" key="13">
    <source>
        <dbReference type="Pfam" id="PF08264"/>
    </source>
</evidence>
<keyword evidence="4 9" id="KW-0547">Nucleotide-binding</keyword>
<dbReference type="SUPFAM" id="SSF47323">
    <property type="entry name" value="Anticodon-binding domain of a subclass of class I aminoacyl-tRNA synthetases"/>
    <property type="match status" value="2"/>
</dbReference>
<dbReference type="GO" id="GO:0002161">
    <property type="term" value="F:aminoacyl-tRNA deacylase activity"/>
    <property type="evidence" value="ECO:0007669"/>
    <property type="project" value="InterPro"/>
</dbReference>
<evidence type="ECO:0000313" key="15">
    <source>
        <dbReference type="Proteomes" id="UP000054047"/>
    </source>
</evidence>
<proteinExistence type="inferred from homology"/>
<evidence type="ECO:0000256" key="2">
    <source>
        <dbReference type="ARBA" id="ARBA00013169"/>
    </source>
</evidence>
<keyword evidence="3 9" id="KW-0436">Ligase</keyword>
<evidence type="ECO:0000256" key="3">
    <source>
        <dbReference type="ARBA" id="ARBA00022598"/>
    </source>
</evidence>
<evidence type="ECO:0000256" key="5">
    <source>
        <dbReference type="ARBA" id="ARBA00022840"/>
    </source>
</evidence>
<accession>A0A0C2GNF8</accession>
<dbReference type="OrthoDB" id="629407at2759"/>
<dbReference type="GO" id="GO:0004832">
    <property type="term" value="F:valine-tRNA ligase activity"/>
    <property type="evidence" value="ECO:0007669"/>
    <property type="project" value="UniProtKB-EC"/>
</dbReference>
<dbReference type="PANTHER" id="PTHR11946">
    <property type="entry name" value="VALYL-TRNA SYNTHETASES"/>
    <property type="match status" value="1"/>
</dbReference>
<dbReference type="PANTHER" id="PTHR11946:SF111">
    <property type="entry name" value="VALINE--TRNA LIGASE"/>
    <property type="match status" value="1"/>
</dbReference>
<feature type="domain" description="Methionyl/Valyl/Leucyl/Isoleucyl-tRNA synthetase anticodon-binding" evidence="13">
    <location>
        <begin position="769"/>
        <end position="869"/>
    </location>
</feature>
<dbReference type="InterPro" id="IPR009080">
    <property type="entry name" value="tRNAsynth_Ia_anticodon-bd"/>
</dbReference>
<sequence>MYARRAVHSVQRLCSKPKSSFDIDIVTKDYETKTKWAAANYKNRGKYFPCLLNFLLTSIAVITLFSGKIFRMVLPPPNVTGKLHLGHALTVTIEDTLCRHHRIKGGVAHWIPGFDHAGIATQSVVERELWRNKGLRRDQLSRKEFVEHCMQWSETNSSAIREQLNMLGATLDWENSYYTLDEKFSSAVVQAFVTLHGDGLIYRDRRIEVNRVDVNSSTKMTIPSPEGGKRVVVVGTMYRVKYPLDGSDSSLEVATTRPETMFADVALAVNPADERYSRFIGKCVRHPLLPARKLPVLADSGVQMDKGTGVLKITPSHDILDWEIARRHWEEILAVDPTAKARNCMEPNGTLNSEACEFAGLDRFEARAKVTEKLASLGFLSGTMKHTGQIVVCSRTGDIVEPRLTEQWFMDTAELYAKAEQSLKNGEIKVIPKSQEQKLFDWFSNKDPWCLSRQLVWGHRIPAYKSENSPWFIASSLEEARKHFGESVAITQDEDVLDTWFSSSLIPLVNAGWPGPQFNPSAPPLDIMETGWDILGFWVARMIIVSMRLSGGHLPFSQILLHGLIRDSSGKKMSKSLGNVIDPLDVIEGISKEKMVERIKSSSLSQEEIAAATSAISSRYPDGILRSGTDALRFALLRHDLLASDIPLNIVDFSSEGLRFCNKLWNMVAYMGTVADKSPTLKDVDSEHPADEWIISRLAGTLKQETTKRALWNSDLPRISQINTTLNRVVQPTLVQLSVFMPFVAQHLYEKAFNREPGKSTNEGVICKIETTKRALWNSDLPRIAQINTTLNRVVQPTLVQLSVFMPFIAQHLYEKAFNREPASIYFDFVKPAFFQFFRNTELESDMDTLLAAVSAVRSLRHQFQLPSSMLFTGCLRSDDVSENFPRLLPILTDLANLEVSEVAPLAHHIPEGFMTCPIPGTTARLSLKIQESHRSEFVHRLEKLMKKSEERREQFLGKAEKYEAIVFRDKKEGKTKPHVIAKNERKARQARGVACSAEEEANRIRDLLQEMAS</sequence>
<dbReference type="Gene3D" id="3.90.740.10">
    <property type="entry name" value="Valyl/Leucyl/Isoleucyl-tRNA synthetase, editing domain"/>
    <property type="match status" value="1"/>
</dbReference>
<dbReference type="SUPFAM" id="SSF50677">
    <property type="entry name" value="ValRS/IleRS/LeuRS editing domain"/>
    <property type="match status" value="1"/>
</dbReference>
<evidence type="ECO:0000256" key="8">
    <source>
        <dbReference type="ARBA" id="ARBA00029936"/>
    </source>
</evidence>
<feature type="coiled-coil region" evidence="10">
    <location>
        <begin position="939"/>
        <end position="966"/>
    </location>
</feature>
<evidence type="ECO:0000256" key="4">
    <source>
        <dbReference type="ARBA" id="ARBA00022741"/>
    </source>
</evidence>
<evidence type="ECO:0000256" key="1">
    <source>
        <dbReference type="ARBA" id="ARBA00005594"/>
    </source>
</evidence>
<evidence type="ECO:0000256" key="9">
    <source>
        <dbReference type="RuleBase" id="RU363035"/>
    </source>
</evidence>
<dbReference type="InterPro" id="IPR001412">
    <property type="entry name" value="aa-tRNA-synth_I_CS"/>
</dbReference>
<dbReference type="InterPro" id="IPR002300">
    <property type="entry name" value="aa-tRNA-synth_Ia"/>
</dbReference>
<dbReference type="AlphaFoldDB" id="A0A0C2GNF8"/>
<dbReference type="NCBIfam" id="TIGR00422">
    <property type="entry name" value="valS"/>
    <property type="match status" value="1"/>
</dbReference>
<evidence type="ECO:0000256" key="6">
    <source>
        <dbReference type="ARBA" id="ARBA00022917"/>
    </source>
</evidence>
<dbReference type="Pfam" id="PF08264">
    <property type="entry name" value="Anticodon_1"/>
    <property type="match status" value="1"/>
</dbReference>
<dbReference type="InterPro" id="IPR014729">
    <property type="entry name" value="Rossmann-like_a/b/a_fold"/>
</dbReference>
<dbReference type="GO" id="GO:0006438">
    <property type="term" value="P:valyl-tRNA aminoacylation"/>
    <property type="evidence" value="ECO:0007669"/>
    <property type="project" value="InterPro"/>
</dbReference>